<name>A0A1M5FCA7_9BACI</name>
<evidence type="ECO:0000313" key="2">
    <source>
        <dbReference type="Proteomes" id="UP000183988"/>
    </source>
</evidence>
<dbReference type="OrthoDB" id="2112831at2"/>
<organism evidence="1 2">
    <name type="scientific">Ornithinibacillus halophilus</name>
    <dbReference type="NCBI Taxonomy" id="930117"/>
    <lineage>
        <taxon>Bacteria</taxon>
        <taxon>Bacillati</taxon>
        <taxon>Bacillota</taxon>
        <taxon>Bacilli</taxon>
        <taxon>Bacillales</taxon>
        <taxon>Bacillaceae</taxon>
        <taxon>Ornithinibacillus</taxon>
    </lineage>
</organism>
<accession>A0A1M5FCA7</accession>
<dbReference type="STRING" id="930117.SAMN05216225_100824"/>
<dbReference type="Proteomes" id="UP000183988">
    <property type="component" value="Unassembled WGS sequence"/>
</dbReference>
<keyword evidence="2" id="KW-1185">Reference proteome</keyword>
<proteinExistence type="predicted"/>
<sequence>MQTPQIQIRSQFAQIQMQTLPSRQEIQQPKAQLSIEQPKADLSISRIPSKLTIDQTQAWEDMGLMHVFRSNEIFAQNGRQGLLEGISRRAQQGDELMRIENGGNPIVSQANANGYDSMKQIGIKFIPSHNSVKISYQPTEVQIDVKQNEPNITVQPQKPIHNYEPGSIDISMKQYAELEIDFVV</sequence>
<evidence type="ECO:0000313" key="1">
    <source>
        <dbReference type="EMBL" id="SHF89223.1"/>
    </source>
</evidence>
<dbReference type="AlphaFoldDB" id="A0A1M5FCA7"/>
<protein>
    <recommendedName>
        <fullName evidence="3">YviE</fullName>
    </recommendedName>
</protein>
<reference evidence="1 2" key="1">
    <citation type="submission" date="2016-11" db="EMBL/GenBank/DDBJ databases">
        <authorList>
            <person name="Jaros S."/>
            <person name="Januszkiewicz K."/>
            <person name="Wedrychowicz H."/>
        </authorList>
    </citation>
    <scope>NUCLEOTIDE SEQUENCE [LARGE SCALE GENOMIC DNA]</scope>
    <source>
        <strain evidence="1 2">IBRC-M 10683</strain>
    </source>
</reference>
<gene>
    <name evidence="1" type="ORF">SAMN05216225_100824</name>
</gene>
<dbReference type="Pfam" id="PF20074">
    <property type="entry name" value="DUF6470"/>
    <property type="match status" value="1"/>
</dbReference>
<dbReference type="RefSeq" id="WP_072888895.1">
    <property type="nucleotide sequence ID" value="NZ_FQVW01000008.1"/>
</dbReference>
<dbReference type="EMBL" id="FQVW01000008">
    <property type="protein sequence ID" value="SHF89223.1"/>
    <property type="molecule type" value="Genomic_DNA"/>
</dbReference>
<dbReference type="InterPro" id="IPR045527">
    <property type="entry name" value="DUF6470"/>
</dbReference>
<evidence type="ECO:0008006" key="3">
    <source>
        <dbReference type="Google" id="ProtNLM"/>
    </source>
</evidence>